<reference evidence="1 2" key="1">
    <citation type="submission" date="2019-07" db="EMBL/GenBank/DDBJ databases">
        <title>Whole genome shotgun sequence of Cellulomonas xylanilytica NBRC 101102.</title>
        <authorList>
            <person name="Hosoyama A."/>
            <person name="Uohara A."/>
            <person name="Ohji S."/>
            <person name="Ichikawa N."/>
        </authorList>
    </citation>
    <scope>NUCLEOTIDE SEQUENCE [LARGE SCALE GENOMIC DNA]</scope>
    <source>
        <strain evidence="1 2">NBRC 101102</strain>
    </source>
</reference>
<dbReference type="Proteomes" id="UP000321118">
    <property type="component" value="Unassembled WGS sequence"/>
</dbReference>
<keyword evidence="2" id="KW-1185">Reference proteome</keyword>
<dbReference type="EMBL" id="BJUB01000008">
    <property type="protein sequence ID" value="GEK22295.1"/>
    <property type="molecule type" value="Genomic_DNA"/>
</dbReference>
<evidence type="ECO:0000313" key="2">
    <source>
        <dbReference type="Proteomes" id="UP000321118"/>
    </source>
</evidence>
<proteinExistence type="predicted"/>
<organism evidence="1 2">
    <name type="scientific">Cellulomonas xylanilytica</name>
    <dbReference type="NCBI Taxonomy" id="233583"/>
    <lineage>
        <taxon>Bacteria</taxon>
        <taxon>Bacillati</taxon>
        <taxon>Actinomycetota</taxon>
        <taxon>Actinomycetes</taxon>
        <taxon>Micrococcales</taxon>
        <taxon>Cellulomonadaceae</taxon>
        <taxon>Cellulomonas</taxon>
    </lineage>
</organism>
<protein>
    <submittedName>
        <fullName evidence="1">Uncharacterized protein</fullName>
    </submittedName>
</protein>
<accession>A0A510VAU4</accession>
<evidence type="ECO:0000313" key="1">
    <source>
        <dbReference type="EMBL" id="GEK22295.1"/>
    </source>
</evidence>
<name>A0A510VAU4_9CELL</name>
<comment type="caution">
    <text evidence="1">The sequence shown here is derived from an EMBL/GenBank/DDBJ whole genome shotgun (WGS) entry which is preliminary data.</text>
</comment>
<dbReference type="AlphaFoldDB" id="A0A510VAU4"/>
<sequence length="353" mass="38606">MVLGDTSESDCDFTAPKGPATMRFTTTTTAIATGAVALALLVGCSSGGGPSDDATLTYEDSPLAEYWEKIGGSQDQADYDAQMAESEEIVAACMQEEGFEYTPQDTSGMSRSFDEEDDGMPAWDSIEFAEQYGYGATTSEDMPINQGAEGEEWVDPNADYVASMSETEQQAFYEALYGAQTMSEEPIDEETAEEDIPEYDWTTAGCQGKAQHEVYEAGQIWDDPEFKDLTDAMNELWQDAQTDERTTQAYAKWAECMAEEGYDFANPQEAQDSIYNLTNEIPYDEETGTQDAAALAEIRDQEIATAVADRTCQDSTGAGRAALEAQFAIEQEFIDAHKDELDAMVEKAAQASE</sequence>
<gene>
    <name evidence="1" type="ORF">CXY01_28150</name>
</gene>